<name>A0A914RIQ7_PAREQ</name>
<protein>
    <submittedName>
        <fullName evidence="3">Uncharacterized protein</fullName>
    </submittedName>
</protein>
<dbReference type="WBParaSite" id="PEQ_0000639401-mRNA-1">
    <property type="protein sequence ID" value="PEQ_0000639401-mRNA-1"/>
    <property type="gene ID" value="PEQ_0000639401"/>
</dbReference>
<evidence type="ECO:0000313" key="2">
    <source>
        <dbReference type="Proteomes" id="UP000887564"/>
    </source>
</evidence>
<dbReference type="Proteomes" id="UP000887564">
    <property type="component" value="Unplaced"/>
</dbReference>
<dbReference type="AlphaFoldDB" id="A0A914RIQ7"/>
<evidence type="ECO:0000256" key="1">
    <source>
        <dbReference type="SAM" id="MobiDB-lite"/>
    </source>
</evidence>
<proteinExistence type="predicted"/>
<sequence length="62" mass="6526">MPTSRNTSLEPGEFLRRRTSSTSAVLGRARTTSTASAVSTATGSSSSPLHIKKLVFPLSSFV</sequence>
<feature type="compositionally biased region" description="Low complexity" evidence="1">
    <location>
        <begin position="27"/>
        <end position="47"/>
    </location>
</feature>
<keyword evidence="2" id="KW-1185">Reference proteome</keyword>
<accession>A0A914RIQ7</accession>
<evidence type="ECO:0000313" key="3">
    <source>
        <dbReference type="WBParaSite" id="PEQ_0000639401-mRNA-1"/>
    </source>
</evidence>
<feature type="region of interest" description="Disordered" evidence="1">
    <location>
        <begin position="1"/>
        <end position="47"/>
    </location>
</feature>
<organism evidence="2 3">
    <name type="scientific">Parascaris equorum</name>
    <name type="common">Equine roundworm</name>
    <dbReference type="NCBI Taxonomy" id="6256"/>
    <lineage>
        <taxon>Eukaryota</taxon>
        <taxon>Metazoa</taxon>
        <taxon>Ecdysozoa</taxon>
        <taxon>Nematoda</taxon>
        <taxon>Chromadorea</taxon>
        <taxon>Rhabditida</taxon>
        <taxon>Spirurina</taxon>
        <taxon>Ascaridomorpha</taxon>
        <taxon>Ascaridoidea</taxon>
        <taxon>Ascarididae</taxon>
        <taxon>Parascaris</taxon>
    </lineage>
</organism>
<reference evidence="3" key="1">
    <citation type="submission" date="2022-11" db="UniProtKB">
        <authorList>
            <consortium name="WormBaseParasite"/>
        </authorList>
    </citation>
    <scope>IDENTIFICATION</scope>
</reference>